<dbReference type="InterPro" id="IPR012340">
    <property type="entry name" value="NA-bd_OB-fold"/>
</dbReference>
<name>A0ABP7U4U8_9PSEU</name>
<keyword evidence="4 5" id="KW-0472">Membrane</keyword>
<feature type="domain" description="NfeD-like C-terminal" evidence="6">
    <location>
        <begin position="97"/>
        <end position="154"/>
    </location>
</feature>
<dbReference type="PANTHER" id="PTHR33507:SF3">
    <property type="entry name" value="INNER MEMBRANE PROTEIN YBBJ"/>
    <property type="match status" value="1"/>
</dbReference>
<evidence type="ECO:0000259" key="6">
    <source>
        <dbReference type="Pfam" id="PF01957"/>
    </source>
</evidence>
<accession>A0ABP7U4U8</accession>
<dbReference type="PANTHER" id="PTHR33507">
    <property type="entry name" value="INNER MEMBRANE PROTEIN YBBJ"/>
    <property type="match status" value="1"/>
</dbReference>
<evidence type="ECO:0000256" key="2">
    <source>
        <dbReference type="ARBA" id="ARBA00022692"/>
    </source>
</evidence>
<organism evidence="7 8">
    <name type="scientific">Allokutzneria multivorans</name>
    <dbReference type="NCBI Taxonomy" id="1142134"/>
    <lineage>
        <taxon>Bacteria</taxon>
        <taxon>Bacillati</taxon>
        <taxon>Actinomycetota</taxon>
        <taxon>Actinomycetes</taxon>
        <taxon>Pseudonocardiales</taxon>
        <taxon>Pseudonocardiaceae</taxon>
        <taxon>Allokutzneria</taxon>
    </lineage>
</organism>
<evidence type="ECO:0000256" key="5">
    <source>
        <dbReference type="SAM" id="Phobius"/>
    </source>
</evidence>
<dbReference type="SUPFAM" id="SSF141322">
    <property type="entry name" value="NfeD domain-like"/>
    <property type="match status" value="1"/>
</dbReference>
<dbReference type="Proteomes" id="UP001501747">
    <property type="component" value="Unassembled WGS sequence"/>
</dbReference>
<protein>
    <submittedName>
        <fullName evidence="7">NfeD family protein</fullName>
    </submittedName>
</protein>
<dbReference type="Gene3D" id="2.40.50.140">
    <property type="entry name" value="Nucleic acid-binding proteins"/>
    <property type="match status" value="1"/>
</dbReference>
<gene>
    <name evidence="7" type="ORF">GCM10022247_72100</name>
</gene>
<evidence type="ECO:0000313" key="8">
    <source>
        <dbReference type="Proteomes" id="UP001501747"/>
    </source>
</evidence>
<evidence type="ECO:0000313" key="7">
    <source>
        <dbReference type="EMBL" id="GAA4036009.1"/>
    </source>
</evidence>
<keyword evidence="3 5" id="KW-1133">Transmembrane helix</keyword>
<evidence type="ECO:0000256" key="4">
    <source>
        <dbReference type="ARBA" id="ARBA00023136"/>
    </source>
</evidence>
<feature type="transmembrane region" description="Helical" evidence="5">
    <location>
        <begin position="20"/>
        <end position="49"/>
    </location>
</feature>
<dbReference type="InterPro" id="IPR002810">
    <property type="entry name" value="NfeD-like_C"/>
</dbReference>
<evidence type="ECO:0000256" key="1">
    <source>
        <dbReference type="ARBA" id="ARBA00004141"/>
    </source>
</evidence>
<dbReference type="InterPro" id="IPR052165">
    <property type="entry name" value="Membrane_assoc_protease"/>
</dbReference>
<dbReference type="EMBL" id="BAABAL010000027">
    <property type="protein sequence ID" value="GAA4036009.1"/>
    <property type="molecule type" value="Genomic_DNA"/>
</dbReference>
<feature type="transmembrane region" description="Helical" evidence="5">
    <location>
        <begin position="55"/>
        <end position="77"/>
    </location>
</feature>
<comment type="subcellular location">
    <subcellularLocation>
        <location evidence="1">Membrane</location>
        <topology evidence="1">Multi-pass membrane protein</topology>
    </subcellularLocation>
</comment>
<evidence type="ECO:0000256" key="3">
    <source>
        <dbReference type="ARBA" id="ARBA00022989"/>
    </source>
</evidence>
<reference evidence="8" key="1">
    <citation type="journal article" date="2019" name="Int. J. Syst. Evol. Microbiol.">
        <title>The Global Catalogue of Microorganisms (GCM) 10K type strain sequencing project: providing services to taxonomists for standard genome sequencing and annotation.</title>
        <authorList>
            <consortium name="The Broad Institute Genomics Platform"/>
            <consortium name="The Broad Institute Genome Sequencing Center for Infectious Disease"/>
            <person name="Wu L."/>
            <person name="Ma J."/>
        </authorList>
    </citation>
    <scope>NUCLEOTIDE SEQUENCE [LARGE SCALE GENOMIC DNA]</scope>
    <source>
        <strain evidence="8">JCM 17342</strain>
    </source>
</reference>
<comment type="caution">
    <text evidence="7">The sequence shown here is derived from an EMBL/GenBank/DDBJ whole genome shotgun (WGS) entry which is preliminary data.</text>
</comment>
<sequence>MLRGTREPLFCHDEGMAALVWLIAGVLLIAAEVLSGDFVLLMIGLAALAAAGSSALGAALLVDAIVFGIASVALIALARPAIKRRLIAGDSMKMHTEALVGAKAVVLSTVDSSGGQVKLGGEVWSARSYDETQVLEAGSTVTVMSISGATAIVWSEEI</sequence>
<keyword evidence="2 5" id="KW-0812">Transmembrane</keyword>
<keyword evidence="8" id="KW-1185">Reference proteome</keyword>
<proteinExistence type="predicted"/>
<dbReference type="Pfam" id="PF01957">
    <property type="entry name" value="NfeD"/>
    <property type="match status" value="1"/>
</dbReference>